<keyword evidence="4" id="KW-1185">Reference proteome</keyword>
<feature type="compositionally biased region" description="Basic and acidic residues" evidence="1">
    <location>
        <begin position="157"/>
        <end position="166"/>
    </location>
</feature>
<evidence type="ECO:0000256" key="1">
    <source>
        <dbReference type="SAM" id="MobiDB-lite"/>
    </source>
</evidence>
<dbReference type="AlphaFoldDB" id="A0AAD9WRJ8"/>
<organism evidence="3 4">
    <name type="scientific">Dipteronia dyeriana</name>
    <dbReference type="NCBI Taxonomy" id="168575"/>
    <lineage>
        <taxon>Eukaryota</taxon>
        <taxon>Viridiplantae</taxon>
        <taxon>Streptophyta</taxon>
        <taxon>Embryophyta</taxon>
        <taxon>Tracheophyta</taxon>
        <taxon>Spermatophyta</taxon>
        <taxon>Magnoliopsida</taxon>
        <taxon>eudicotyledons</taxon>
        <taxon>Gunneridae</taxon>
        <taxon>Pentapetalae</taxon>
        <taxon>rosids</taxon>
        <taxon>malvids</taxon>
        <taxon>Sapindales</taxon>
        <taxon>Sapindaceae</taxon>
        <taxon>Hippocastanoideae</taxon>
        <taxon>Acereae</taxon>
        <taxon>Dipteronia</taxon>
    </lineage>
</organism>
<reference evidence="3" key="1">
    <citation type="journal article" date="2023" name="Plant J.">
        <title>Genome sequences and population genomics provide insights into the demographic history, inbreeding, and mutation load of two 'living fossil' tree species of Dipteronia.</title>
        <authorList>
            <person name="Feng Y."/>
            <person name="Comes H.P."/>
            <person name="Chen J."/>
            <person name="Zhu S."/>
            <person name="Lu R."/>
            <person name="Zhang X."/>
            <person name="Li P."/>
            <person name="Qiu J."/>
            <person name="Olsen K.M."/>
            <person name="Qiu Y."/>
        </authorList>
    </citation>
    <scope>NUCLEOTIDE SEQUENCE</scope>
    <source>
        <strain evidence="3">KIB01</strain>
    </source>
</reference>
<dbReference type="SUPFAM" id="SSF52058">
    <property type="entry name" value="L domain-like"/>
    <property type="match status" value="1"/>
</dbReference>
<dbReference type="Proteomes" id="UP001280121">
    <property type="component" value="Unassembled WGS sequence"/>
</dbReference>
<accession>A0AAD9WRJ8</accession>
<dbReference type="EMBL" id="JANJYI010000008">
    <property type="protein sequence ID" value="KAK2639782.1"/>
    <property type="molecule type" value="Genomic_DNA"/>
</dbReference>
<proteinExistence type="predicted"/>
<protein>
    <submittedName>
        <fullName evidence="3">Uncharacterized protein</fullName>
    </submittedName>
</protein>
<evidence type="ECO:0000313" key="3">
    <source>
        <dbReference type="EMBL" id="KAK2639782.1"/>
    </source>
</evidence>
<dbReference type="Gene3D" id="3.80.10.10">
    <property type="entry name" value="Ribonuclease Inhibitor"/>
    <property type="match status" value="1"/>
</dbReference>
<sequence length="232" mass="26137">MEIPEDIGRLSSLRELHVWGNKFESLPKSIKHLSKLETLFLRDCDMLQSLTELPVVLQILAAINCEELCQALSDASEFKRCITSKYHKDLGYSSFSKLLSSSQNLKMLHGGDIDYVDILSEFKYLADLEVKYCTVHPIYAKPMKITGATIEDIGEISERRSGRSDNNEEEVEPHPKGILHPTKIGAPIQQSKPLIFFIEGILHATIGLSSYYVGLLFFDQLGRGLRDLKTGH</sequence>
<dbReference type="InterPro" id="IPR032675">
    <property type="entry name" value="LRR_dom_sf"/>
</dbReference>
<feature type="transmembrane region" description="Helical" evidence="2">
    <location>
        <begin position="194"/>
        <end position="218"/>
    </location>
</feature>
<feature type="region of interest" description="Disordered" evidence="1">
    <location>
        <begin position="157"/>
        <end position="183"/>
    </location>
</feature>
<keyword evidence="2" id="KW-0812">Transmembrane</keyword>
<evidence type="ECO:0000256" key="2">
    <source>
        <dbReference type="SAM" id="Phobius"/>
    </source>
</evidence>
<name>A0AAD9WRJ8_9ROSI</name>
<comment type="caution">
    <text evidence="3">The sequence shown here is derived from an EMBL/GenBank/DDBJ whole genome shotgun (WGS) entry which is preliminary data.</text>
</comment>
<dbReference type="PANTHER" id="PTHR16083">
    <property type="entry name" value="LEUCINE RICH REPEAT CONTAINING PROTEIN"/>
    <property type="match status" value="1"/>
</dbReference>
<keyword evidence="2" id="KW-1133">Transmembrane helix</keyword>
<gene>
    <name evidence="3" type="ORF">Ddye_027577</name>
</gene>
<keyword evidence="2" id="KW-0472">Membrane</keyword>
<evidence type="ECO:0000313" key="4">
    <source>
        <dbReference type="Proteomes" id="UP001280121"/>
    </source>
</evidence>
<dbReference type="PANTHER" id="PTHR16083:SF52">
    <property type="entry name" value="TMV RESISTANCE PROTEIN N-LIKE"/>
    <property type="match status" value="1"/>
</dbReference>